<proteinExistence type="predicted"/>
<dbReference type="EMBL" id="JADNRY010000218">
    <property type="protein sequence ID" value="KAF9061001.1"/>
    <property type="molecule type" value="Genomic_DNA"/>
</dbReference>
<gene>
    <name evidence="2" type="ORF">BDP27DRAFT_1370023</name>
</gene>
<accession>A0A9P5PCV4</accession>
<feature type="region of interest" description="Disordered" evidence="1">
    <location>
        <begin position="95"/>
        <end position="153"/>
    </location>
</feature>
<comment type="caution">
    <text evidence="2">The sequence shown here is derived from an EMBL/GenBank/DDBJ whole genome shotgun (WGS) entry which is preliminary data.</text>
</comment>
<protein>
    <submittedName>
        <fullName evidence="2">Uncharacterized protein</fullName>
    </submittedName>
</protein>
<organism evidence="2 3">
    <name type="scientific">Rhodocollybia butyracea</name>
    <dbReference type="NCBI Taxonomy" id="206335"/>
    <lineage>
        <taxon>Eukaryota</taxon>
        <taxon>Fungi</taxon>
        <taxon>Dikarya</taxon>
        <taxon>Basidiomycota</taxon>
        <taxon>Agaricomycotina</taxon>
        <taxon>Agaricomycetes</taxon>
        <taxon>Agaricomycetidae</taxon>
        <taxon>Agaricales</taxon>
        <taxon>Marasmiineae</taxon>
        <taxon>Omphalotaceae</taxon>
        <taxon>Rhodocollybia</taxon>
    </lineage>
</organism>
<keyword evidence="3" id="KW-1185">Reference proteome</keyword>
<reference evidence="2" key="1">
    <citation type="submission" date="2020-11" db="EMBL/GenBank/DDBJ databases">
        <authorList>
            <consortium name="DOE Joint Genome Institute"/>
            <person name="Ahrendt S."/>
            <person name="Riley R."/>
            <person name="Andreopoulos W."/>
            <person name="Labutti K."/>
            <person name="Pangilinan J."/>
            <person name="Ruiz-Duenas F.J."/>
            <person name="Barrasa J.M."/>
            <person name="Sanchez-Garcia M."/>
            <person name="Camarero S."/>
            <person name="Miyauchi S."/>
            <person name="Serrano A."/>
            <person name="Linde D."/>
            <person name="Babiker R."/>
            <person name="Drula E."/>
            <person name="Ayuso-Fernandez I."/>
            <person name="Pacheco R."/>
            <person name="Padilla G."/>
            <person name="Ferreira P."/>
            <person name="Barriuso J."/>
            <person name="Kellner H."/>
            <person name="Castanera R."/>
            <person name="Alfaro M."/>
            <person name="Ramirez L."/>
            <person name="Pisabarro A.G."/>
            <person name="Kuo A."/>
            <person name="Tritt A."/>
            <person name="Lipzen A."/>
            <person name="He G."/>
            <person name="Yan M."/>
            <person name="Ng V."/>
            <person name="Cullen D."/>
            <person name="Martin F."/>
            <person name="Rosso M.-N."/>
            <person name="Henrissat B."/>
            <person name="Hibbett D."/>
            <person name="Martinez A.T."/>
            <person name="Grigoriev I.V."/>
        </authorList>
    </citation>
    <scope>NUCLEOTIDE SEQUENCE</scope>
    <source>
        <strain evidence="2">AH 40177</strain>
    </source>
</reference>
<dbReference type="AlphaFoldDB" id="A0A9P5PCV4"/>
<feature type="compositionally biased region" description="Basic and acidic residues" evidence="1">
    <location>
        <begin position="105"/>
        <end position="127"/>
    </location>
</feature>
<sequence>MLITPHIHCFGLVFIPSENSGRPGRPDLSHSGGSLNRFRTGEKGPFHTTTTLLQHYYDITTQMYDLAIPYYYDATTTLLRHYYDAITKTATNYQPKRKAAAQMTEEERLKQKKKAEANKALMEERRMKVAAQKAKKEGEMDEEAAAWKAEEWK</sequence>
<feature type="region of interest" description="Disordered" evidence="1">
    <location>
        <begin position="21"/>
        <end position="41"/>
    </location>
</feature>
<evidence type="ECO:0000256" key="1">
    <source>
        <dbReference type="SAM" id="MobiDB-lite"/>
    </source>
</evidence>
<evidence type="ECO:0000313" key="3">
    <source>
        <dbReference type="Proteomes" id="UP000772434"/>
    </source>
</evidence>
<dbReference type="Proteomes" id="UP000772434">
    <property type="component" value="Unassembled WGS sequence"/>
</dbReference>
<evidence type="ECO:0000313" key="2">
    <source>
        <dbReference type="EMBL" id="KAF9061001.1"/>
    </source>
</evidence>
<name>A0A9P5PCV4_9AGAR</name>